<protein>
    <submittedName>
        <fullName evidence="1">Uncharacterized protein</fullName>
    </submittedName>
</protein>
<accession>A0ABR1FG63</accession>
<dbReference type="EMBL" id="JBBJCI010000442">
    <property type="protein sequence ID" value="KAK7230233.1"/>
    <property type="molecule type" value="Genomic_DNA"/>
</dbReference>
<gene>
    <name evidence="1" type="ORF">SO694_00185016</name>
</gene>
<keyword evidence="2" id="KW-1185">Reference proteome</keyword>
<name>A0ABR1FG63_AURAN</name>
<dbReference type="Proteomes" id="UP001363151">
    <property type="component" value="Unassembled WGS sequence"/>
</dbReference>
<evidence type="ECO:0000313" key="1">
    <source>
        <dbReference type="EMBL" id="KAK7230233.1"/>
    </source>
</evidence>
<organism evidence="1 2">
    <name type="scientific">Aureococcus anophagefferens</name>
    <name type="common">Harmful bloom alga</name>
    <dbReference type="NCBI Taxonomy" id="44056"/>
    <lineage>
        <taxon>Eukaryota</taxon>
        <taxon>Sar</taxon>
        <taxon>Stramenopiles</taxon>
        <taxon>Ochrophyta</taxon>
        <taxon>Pelagophyceae</taxon>
        <taxon>Pelagomonadales</taxon>
        <taxon>Pelagomonadaceae</taxon>
        <taxon>Aureococcus</taxon>
    </lineage>
</organism>
<proteinExistence type="predicted"/>
<comment type="caution">
    <text evidence="1">The sequence shown here is derived from an EMBL/GenBank/DDBJ whole genome shotgun (WGS) entry which is preliminary data.</text>
</comment>
<evidence type="ECO:0000313" key="2">
    <source>
        <dbReference type="Proteomes" id="UP001363151"/>
    </source>
</evidence>
<sequence length="78" mass="8732">MGILPSATDSKMLFDMPGVYQAELVVGRLFQSTAWSEHDERRRVADFEALDHDLRAAIGIAVRARRADDRDDERDAAG</sequence>
<reference evidence="1 2" key="1">
    <citation type="submission" date="2024-03" db="EMBL/GenBank/DDBJ databases">
        <title>Aureococcus anophagefferens CCMP1851 and Kratosvirus quantuckense: Draft genome of a second virus-susceptible host strain in the model system.</title>
        <authorList>
            <person name="Chase E."/>
            <person name="Truchon A.R."/>
            <person name="Schepens W."/>
            <person name="Wilhelm S.W."/>
        </authorList>
    </citation>
    <scope>NUCLEOTIDE SEQUENCE [LARGE SCALE GENOMIC DNA]</scope>
    <source>
        <strain evidence="1 2">CCMP1851</strain>
    </source>
</reference>